<feature type="transmembrane region" description="Helical" evidence="1">
    <location>
        <begin position="159"/>
        <end position="177"/>
    </location>
</feature>
<feature type="transmembrane region" description="Helical" evidence="1">
    <location>
        <begin position="262"/>
        <end position="282"/>
    </location>
</feature>
<feature type="transmembrane region" description="Helical" evidence="1">
    <location>
        <begin position="70"/>
        <end position="92"/>
    </location>
</feature>
<name>A0ABW1E9S9_9BACT</name>
<keyword evidence="1" id="KW-0812">Transmembrane</keyword>
<reference evidence="3" key="1">
    <citation type="journal article" date="2019" name="Int. J. Syst. Evol. Microbiol.">
        <title>The Global Catalogue of Microorganisms (GCM) 10K type strain sequencing project: providing services to taxonomists for standard genome sequencing and annotation.</title>
        <authorList>
            <consortium name="The Broad Institute Genomics Platform"/>
            <consortium name="The Broad Institute Genome Sequencing Center for Infectious Disease"/>
            <person name="Wu L."/>
            <person name="Ma J."/>
        </authorList>
    </citation>
    <scope>NUCLEOTIDE SEQUENCE [LARGE SCALE GENOMIC DNA]</scope>
    <source>
        <strain evidence="3">JCM 4087</strain>
    </source>
</reference>
<keyword evidence="3" id="KW-1185">Reference proteome</keyword>
<comment type="caution">
    <text evidence="2">The sequence shown here is derived from an EMBL/GenBank/DDBJ whole genome shotgun (WGS) entry which is preliminary data.</text>
</comment>
<keyword evidence="1" id="KW-0472">Membrane</keyword>
<gene>
    <name evidence="2" type="ORF">ACFPT7_00280</name>
</gene>
<accession>A0ABW1E9S9</accession>
<feature type="transmembrane region" description="Helical" evidence="1">
    <location>
        <begin position="197"/>
        <end position="222"/>
    </location>
</feature>
<sequence length="305" mass="33016">MLQTVATMSTTGLAIFGAGMALSWGALVRWRGLNRLIALGPVFVAAPLATFGSMHFSATKGVAQMVPSYMPWHIFCTYLAGTGLIATAVSLVTKKFTRWSGLLCGCMMLAFVAMIFVPGTIKHPENRFLWTVDMREGCFGLGLLSLAAISTGAPRSWRWLVTAARIWLGATCIFYGVEHFLHPMNTPGLPLEQITPAWFPVPWLWSYLTGIVLLATGALLLANKWAYEAAVWLGVAETLVTVGIYVPLLIACRGTAQIVEGIDYVADTLLFAGAAFLVAGALRADESSQVVKRLELVREDSLRAS</sequence>
<dbReference type="EMBL" id="JBHSPH010000001">
    <property type="protein sequence ID" value="MFC5860720.1"/>
    <property type="molecule type" value="Genomic_DNA"/>
</dbReference>
<feature type="transmembrane region" description="Helical" evidence="1">
    <location>
        <begin position="36"/>
        <end position="58"/>
    </location>
</feature>
<proteinExistence type="predicted"/>
<keyword evidence="1" id="KW-1133">Transmembrane helix</keyword>
<dbReference type="Proteomes" id="UP001596091">
    <property type="component" value="Unassembled WGS sequence"/>
</dbReference>
<evidence type="ECO:0000313" key="3">
    <source>
        <dbReference type="Proteomes" id="UP001596091"/>
    </source>
</evidence>
<dbReference type="RefSeq" id="WP_263335276.1">
    <property type="nucleotide sequence ID" value="NZ_JAGSYH010000002.1"/>
</dbReference>
<protein>
    <submittedName>
        <fullName evidence="2">Uncharacterized protein</fullName>
    </submittedName>
</protein>
<evidence type="ECO:0000313" key="2">
    <source>
        <dbReference type="EMBL" id="MFC5860720.1"/>
    </source>
</evidence>
<feature type="transmembrane region" description="Helical" evidence="1">
    <location>
        <begin position="99"/>
        <end position="121"/>
    </location>
</feature>
<organism evidence="2 3">
    <name type="scientific">Acidicapsa dinghuensis</name>
    <dbReference type="NCBI Taxonomy" id="2218256"/>
    <lineage>
        <taxon>Bacteria</taxon>
        <taxon>Pseudomonadati</taxon>
        <taxon>Acidobacteriota</taxon>
        <taxon>Terriglobia</taxon>
        <taxon>Terriglobales</taxon>
        <taxon>Acidobacteriaceae</taxon>
        <taxon>Acidicapsa</taxon>
    </lineage>
</organism>
<feature type="transmembrane region" description="Helical" evidence="1">
    <location>
        <begin position="229"/>
        <end position="250"/>
    </location>
</feature>
<feature type="transmembrane region" description="Helical" evidence="1">
    <location>
        <begin position="127"/>
        <end position="147"/>
    </location>
</feature>
<feature type="transmembrane region" description="Helical" evidence="1">
    <location>
        <begin position="6"/>
        <end position="24"/>
    </location>
</feature>
<evidence type="ECO:0000256" key="1">
    <source>
        <dbReference type="SAM" id="Phobius"/>
    </source>
</evidence>